<dbReference type="InterPro" id="IPR029488">
    <property type="entry name" value="Hmw/CFAP97"/>
</dbReference>
<gene>
    <name evidence="3" type="ORF">TKK_015883</name>
</gene>
<sequence length="242" mass="27570">MAYSIDKGSNFKLKFAFSSGDSKFNESFIKHNKTRISVSNKISNKGDTVSENNSELDLDLAEVESAYEDSCYSEHCDEESVQSDDSQSSFSKETPSTKLTTSKTHILEKPQKLTDKFPSTSKLSDDELTVLDNKIKCLNFHETPSRNVKASSSRKNMSFTNDEVMKIERDNEILLKKIITQHKAPKINIQQIKPRVSSSAINRRRLQKKIEEENMVLLKRLQRAKSCVLNSSRISGYRTTQM</sequence>
<comment type="similarity">
    <text evidence="1">Belongs to the CFAP97 family.</text>
</comment>
<name>A0ABD2W7N9_9HYME</name>
<dbReference type="EMBL" id="JBJJXI010000124">
    <property type="protein sequence ID" value="KAL3388923.1"/>
    <property type="molecule type" value="Genomic_DNA"/>
</dbReference>
<organism evidence="3 4">
    <name type="scientific">Trichogramma kaykai</name>
    <dbReference type="NCBI Taxonomy" id="54128"/>
    <lineage>
        <taxon>Eukaryota</taxon>
        <taxon>Metazoa</taxon>
        <taxon>Ecdysozoa</taxon>
        <taxon>Arthropoda</taxon>
        <taxon>Hexapoda</taxon>
        <taxon>Insecta</taxon>
        <taxon>Pterygota</taxon>
        <taxon>Neoptera</taxon>
        <taxon>Endopterygota</taxon>
        <taxon>Hymenoptera</taxon>
        <taxon>Apocrita</taxon>
        <taxon>Proctotrupomorpha</taxon>
        <taxon>Chalcidoidea</taxon>
        <taxon>Trichogrammatidae</taxon>
        <taxon>Trichogramma</taxon>
    </lineage>
</organism>
<comment type="caution">
    <text evidence="3">The sequence shown here is derived from an EMBL/GenBank/DDBJ whole genome shotgun (WGS) entry which is preliminary data.</text>
</comment>
<dbReference type="InterPro" id="IPR038791">
    <property type="entry name" value="Cfap97/Hemingway"/>
</dbReference>
<reference evidence="3 4" key="1">
    <citation type="journal article" date="2024" name="bioRxiv">
        <title>A reference genome for Trichogramma kaykai: A tiny desert-dwelling parasitoid wasp with competing sex-ratio distorters.</title>
        <authorList>
            <person name="Culotta J."/>
            <person name="Lindsey A.R."/>
        </authorList>
    </citation>
    <scope>NUCLEOTIDE SEQUENCE [LARGE SCALE GENOMIC DNA]</scope>
    <source>
        <strain evidence="3 4">KSX58</strain>
    </source>
</reference>
<proteinExistence type="inferred from homology"/>
<dbReference type="Pfam" id="PF13879">
    <property type="entry name" value="Hmw_CFAP97"/>
    <property type="match status" value="1"/>
</dbReference>
<keyword evidence="4" id="KW-1185">Reference proteome</keyword>
<dbReference type="PANTHER" id="PTHR23035:SF1">
    <property type="entry name" value="CILIA- AND FLAGELLA-ASSOCIATED PROTEIN 97"/>
    <property type="match status" value="1"/>
</dbReference>
<protein>
    <recommendedName>
        <fullName evidence="5">Cilia- and flagella-associated protein 97-like</fullName>
    </recommendedName>
</protein>
<dbReference type="AlphaFoldDB" id="A0ABD2W7N9"/>
<evidence type="ECO:0000256" key="1">
    <source>
        <dbReference type="ARBA" id="ARBA00008315"/>
    </source>
</evidence>
<evidence type="ECO:0008006" key="5">
    <source>
        <dbReference type="Google" id="ProtNLM"/>
    </source>
</evidence>
<evidence type="ECO:0000256" key="2">
    <source>
        <dbReference type="SAM" id="MobiDB-lite"/>
    </source>
</evidence>
<accession>A0ABD2W7N9</accession>
<feature type="compositionally biased region" description="Polar residues" evidence="2">
    <location>
        <begin position="92"/>
        <end position="102"/>
    </location>
</feature>
<feature type="region of interest" description="Disordered" evidence="2">
    <location>
        <begin position="77"/>
        <end position="102"/>
    </location>
</feature>
<evidence type="ECO:0000313" key="3">
    <source>
        <dbReference type="EMBL" id="KAL3388923.1"/>
    </source>
</evidence>
<evidence type="ECO:0000313" key="4">
    <source>
        <dbReference type="Proteomes" id="UP001627154"/>
    </source>
</evidence>
<dbReference type="PANTHER" id="PTHR23035">
    <property type="entry name" value="CILIA- AND FLAGELLA-ASSOCIATED PROTEIN 97-RELATED"/>
    <property type="match status" value="1"/>
</dbReference>
<dbReference type="Proteomes" id="UP001627154">
    <property type="component" value="Unassembled WGS sequence"/>
</dbReference>